<keyword evidence="3 7" id="KW-0812">Transmembrane</keyword>
<proteinExistence type="predicted"/>
<dbReference type="PANTHER" id="PTHR30485:SF2">
    <property type="entry name" value="BLL0597 PROTEIN"/>
    <property type="match status" value="1"/>
</dbReference>
<comment type="caution">
    <text evidence="9">The sequence shown here is derived from an EMBL/GenBank/DDBJ whole genome shotgun (WGS) entry which is preliminary data.</text>
</comment>
<dbReference type="InterPro" id="IPR051542">
    <property type="entry name" value="Hydrogenase_cytochrome"/>
</dbReference>
<dbReference type="SUPFAM" id="SSF81342">
    <property type="entry name" value="Transmembrane di-heme cytochromes"/>
    <property type="match status" value="1"/>
</dbReference>
<feature type="transmembrane region" description="Helical" evidence="7">
    <location>
        <begin position="62"/>
        <end position="79"/>
    </location>
</feature>
<evidence type="ECO:0000256" key="3">
    <source>
        <dbReference type="ARBA" id="ARBA00022692"/>
    </source>
</evidence>
<feature type="transmembrane region" description="Helical" evidence="7">
    <location>
        <begin position="33"/>
        <end position="50"/>
    </location>
</feature>
<feature type="domain" description="Cytochrome b561 bacterial/Ni-hydrogenase" evidence="8">
    <location>
        <begin position="29"/>
        <end position="232"/>
    </location>
</feature>
<keyword evidence="2" id="KW-1003">Cell membrane</keyword>
<evidence type="ECO:0000256" key="5">
    <source>
        <dbReference type="ARBA" id="ARBA00023136"/>
    </source>
</evidence>
<name>A0A7W6WK76_9PROT</name>
<evidence type="ECO:0000259" key="8">
    <source>
        <dbReference type="Pfam" id="PF01292"/>
    </source>
</evidence>
<feature type="transmembrane region" description="Helical" evidence="7">
    <location>
        <begin position="119"/>
        <end position="141"/>
    </location>
</feature>
<dbReference type="AlphaFoldDB" id="A0A7W6WK76"/>
<evidence type="ECO:0000313" key="10">
    <source>
        <dbReference type="Proteomes" id="UP000555728"/>
    </source>
</evidence>
<dbReference type="Proteomes" id="UP000555728">
    <property type="component" value="Unassembled WGS sequence"/>
</dbReference>
<evidence type="ECO:0000256" key="1">
    <source>
        <dbReference type="ARBA" id="ARBA00004651"/>
    </source>
</evidence>
<keyword evidence="4 7" id="KW-1133">Transmembrane helix</keyword>
<dbReference type="Pfam" id="PF01292">
    <property type="entry name" value="Ni_hydr_CYTB"/>
    <property type="match status" value="1"/>
</dbReference>
<accession>A0A7W6WK76</accession>
<protein>
    <submittedName>
        <fullName evidence="9">Cytochrome b</fullName>
    </submittedName>
</protein>
<evidence type="ECO:0000313" key="9">
    <source>
        <dbReference type="EMBL" id="MBB4285479.1"/>
    </source>
</evidence>
<keyword evidence="10" id="KW-1185">Reference proteome</keyword>
<dbReference type="GO" id="GO:0020037">
    <property type="term" value="F:heme binding"/>
    <property type="evidence" value="ECO:0007669"/>
    <property type="project" value="TreeGrafter"/>
</dbReference>
<comment type="subcellular location">
    <subcellularLocation>
        <location evidence="1">Cell membrane</location>
        <topology evidence="1">Multi-pass membrane protein</topology>
    </subcellularLocation>
</comment>
<dbReference type="GO" id="GO:0005886">
    <property type="term" value="C:plasma membrane"/>
    <property type="evidence" value="ECO:0007669"/>
    <property type="project" value="UniProtKB-SubCell"/>
</dbReference>
<dbReference type="EMBL" id="JACIGI010000007">
    <property type="protein sequence ID" value="MBB4285479.1"/>
    <property type="molecule type" value="Genomic_DNA"/>
</dbReference>
<dbReference type="InterPro" id="IPR011577">
    <property type="entry name" value="Cyt_b561_bac/Ni-Hgenase"/>
</dbReference>
<organism evidence="9 10">
    <name type="scientific">Roseospira goensis</name>
    <dbReference type="NCBI Taxonomy" id="391922"/>
    <lineage>
        <taxon>Bacteria</taxon>
        <taxon>Pseudomonadati</taxon>
        <taxon>Pseudomonadota</taxon>
        <taxon>Alphaproteobacteria</taxon>
        <taxon>Rhodospirillales</taxon>
        <taxon>Rhodospirillaceae</taxon>
        <taxon>Roseospira</taxon>
    </lineage>
</organism>
<dbReference type="GO" id="GO:0022904">
    <property type="term" value="P:respiratory electron transport chain"/>
    <property type="evidence" value="ECO:0007669"/>
    <property type="project" value="InterPro"/>
</dbReference>
<feature type="transmembrane region" description="Helical" evidence="7">
    <location>
        <begin position="198"/>
        <end position="220"/>
    </location>
</feature>
<dbReference type="RefSeq" id="WP_246423592.1">
    <property type="nucleotide sequence ID" value="NZ_JACIGI010000007.1"/>
</dbReference>
<dbReference type="Gene3D" id="1.20.950.20">
    <property type="entry name" value="Transmembrane di-heme cytochromes, Chain C"/>
    <property type="match status" value="1"/>
</dbReference>
<gene>
    <name evidence="9" type="ORF">GGD88_001197</name>
</gene>
<dbReference type="InterPro" id="IPR016174">
    <property type="entry name" value="Di-haem_cyt_TM"/>
</dbReference>
<sequence>MAEMSSTDHGTPSETAESGNADSRGMIQVWDPFVRIGHWILVAGFLIAYFTEGEPAWLHEWAGYAVAITILLRVVWGFIGSEHARFSDFVRSPVAAWEYIKGIPAGTAKRFIGHNPAGGLMALALMASLFAASYTGMAMIAQEGEGPLASFMGPAATAQVEFIGPAFADDDEYGEYGEGRERGEGGEAGEQWEELHEFFANLTLVLMGLHIMGFITSSFAHNENLVRAMIDGRKRA</sequence>
<dbReference type="PANTHER" id="PTHR30485">
    <property type="entry name" value="NI/FE-HYDROGENASE 1 B-TYPE CYTOCHROME SUBUNIT"/>
    <property type="match status" value="1"/>
</dbReference>
<keyword evidence="5 7" id="KW-0472">Membrane</keyword>
<dbReference type="GO" id="GO:0009055">
    <property type="term" value="F:electron transfer activity"/>
    <property type="evidence" value="ECO:0007669"/>
    <property type="project" value="InterPro"/>
</dbReference>
<feature type="region of interest" description="Disordered" evidence="6">
    <location>
        <begin position="1"/>
        <end position="21"/>
    </location>
</feature>
<evidence type="ECO:0000256" key="6">
    <source>
        <dbReference type="SAM" id="MobiDB-lite"/>
    </source>
</evidence>
<reference evidence="9 10" key="1">
    <citation type="submission" date="2020-08" db="EMBL/GenBank/DDBJ databases">
        <title>Genome sequencing of Purple Non-Sulfur Bacteria from various extreme environments.</title>
        <authorList>
            <person name="Mayer M."/>
        </authorList>
    </citation>
    <scope>NUCLEOTIDE SEQUENCE [LARGE SCALE GENOMIC DNA]</scope>
    <source>
        <strain evidence="9 10">JA135</strain>
    </source>
</reference>
<evidence type="ECO:0000256" key="4">
    <source>
        <dbReference type="ARBA" id="ARBA00022989"/>
    </source>
</evidence>
<evidence type="ECO:0000256" key="7">
    <source>
        <dbReference type="SAM" id="Phobius"/>
    </source>
</evidence>
<evidence type="ECO:0000256" key="2">
    <source>
        <dbReference type="ARBA" id="ARBA00022475"/>
    </source>
</evidence>